<name>A0ABR2CLQ6_9ROSI</name>
<accession>A0ABR2CLQ6</accession>
<proteinExistence type="inferred from homology"/>
<dbReference type="EMBL" id="JBBPBM010000049">
    <property type="protein sequence ID" value="KAK8520585.1"/>
    <property type="molecule type" value="Genomic_DNA"/>
</dbReference>
<organism evidence="4 5">
    <name type="scientific">Hibiscus sabdariffa</name>
    <name type="common">roselle</name>
    <dbReference type="NCBI Taxonomy" id="183260"/>
    <lineage>
        <taxon>Eukaryota</taxon>
        <taxon>Viridiplantae</taxon>
        <taxon>Streptophyta</taxon>
        <taxon>Embryophyta</taxon>
        <taxon>Tracheophyta</taxon>
        <taxon>Spermatophyta</taxon>
        <taxon>Magnoliopsida</taxon>
        <taxon>eudicotyledons</taxon>
        <taxon>Gunneridae</taxon>
        <taxon>Pentapetalae</taxon>
        <taxon>rosids</taxon>
        <taxon>malvids</taxon>
        <taxon>Malvales</taxon>
        <taxon>Malvaceae</taxon>
        <taxon>Malvoideae</taxon>
        <taxon>Hibiscus</taxon>
    </lineage>
</organism>
<dbReference type="Pfam" id="PF03514">
    <property type="entry name" value="GRAS"/>
    <property type="match status" value="1"/>
</dbReference>
<dbReference type="InterPro" id="IPR005202">
    <property type="entry name" value="TF_GRAS"/>
</dbReference>
<sequence>MVAMSQDKSSPVTSSPLQVFSMMSLSLNLGSSYPWLRELKFEERGLYLIHLLLTCANHVANGSLENANIALEQISQLASPDGDTMQRIAAYFTEALADRILKA</sequence>
<keyword evidence="2" id="KW-0804">Transcription</keyword>
<comment type="caution">
    <text evidence="4">The sequence shown here is derived from an EMBL/GenBank/DDBJ whole genome shotgun (WGS) entry which is preliminary data.</text>
</comment>
<comment type="caution">
    <text evidence="3">Lacks conserved residue(s) required for the propagation of feature annotation.</text>
</comment>
<evidence type="ECO:0000256" key="2">
    <source>
        <dbReference type="ARBA" id="ARBA00023163"/>
    </source>
</evidence>
<dbReference type="PANTHER" id="PTHR31636">
    <property type="entry name" value="OSJNBA0084A10.13 PROTEIN-RELATED"/>
    <property type="match status" value="1"/>
</dbReference>
<reference evidence="4 5" key="1">
    <citation type="journal article" date="2024" name="G3 (Bethesda)">
        <title>Genome assembly of Hibiscus sabdariffa L. provides insights into metabolisms of medicinal natural products.</title>
        <authorList>
            <person name="Kim T."/>
        </authorList>
    </citation>
    <scope>NUCLEOTIDE SEQUENCE [LARGE SCALE GENOMIC DNA]</scope>
    <source>
        <strain evidence="4">TK-2024</strain>
        <tissue evidence="4">Old leaves</tissue>
    </source>
</reference>
<evidence type="ECO:0000256" key="3">
    <source>
        <dbReference type="PROSITE-ProRule" id="PRU01191"/>
    </source>
</evidence>
<comment type="similarity">
    <text evidence="3">Belongs to the GRAS family.</text>
</comment>
<keyword evidence="1" id="KW-0805">Transcription regulation</keyword>
<dbReference type="Proteomes" id="UP001472677">
    <property type="component" value="Unassembled WGS sequence"/>
</dbReference>
<evidence type="ECO:0000313" key="5">
    <source>
        <dbReference type="Proteomes" id="UP001472677"/>
    </source>
</evidence>
<evidence type="ECO:0000256" key="1">
    <source>
        <dbReference type="ARBA" id="ARBA00023015"/>
    </source>
</evidence>
<gene>
    <name evidence="4" type="ORF">V6N12_004519</name>
</gene>
<dbReference type="PROSITE" id="PS50985">
    <property type="entry name" value="GRAS"/>
    <property type="match status" value="1"/>
</dbReference>
<keyword evidence="5" id="KW-1185">Reference proteome</keyword>
<protein>
    <submittedName>
        <fullName evidence="4">Uncharacterized protein</fullName>
    </submittedName>
</protein>
<evidence type="ECO:0000313" key="4">
    <source>
        <dbReference type="EMBL" id="KAK8520585.1"/>
    </source>
</evidence>